<feature type="transmembrane region" description="Helical" evidence="1">
    <location>
        <begin position="36"/>
        <end position="58"/>
    </location>
</feature>
<accession>A0A9X2FLG1</accession>
<reference evidence="2 3" key="1">
    <citation type="journal article" date="2023" name="Int. J. Syst. Evol. Microbiol.">
        <title>Ligilactobacillus ubinensis sp. nov., a novel species isolated from the wild ferment of a durian fruit (Durio zibethinus).</title>
        <authorList>
            <person name="Heng Y.C."/>
            <person name="Menon N."/>
            <person name="Chen B."/>
            <person name="Loo B.Z.L."/>
            <person name="Wong G.W.J."/>
            <person name="Lim A.C.H."/>
            <person name="Silvaraju S."/>
            <person name="Kittelmann S."/>
        </authorList>
    </citation>
    <scope>NUCLEOTIDE SEQUENCE [LARGE SCALE GENOMIC DNA]</scope>
    <source>
        <strain evidence="2 3">WILCCON 0076</strain>
    </source>
</reference>
<evidence type="ECO:0000313" key="2">
    <source>
        <dbReference type="EMBL" id="MCP0886703.1"/>
    </source>
</evidence>
<dbReference type="Proteomes" id="UP001139006">
    <property type="component" value="Unassembled WGS sequence"/>
</dbReference>
<gene>
    <name evidence="2" type="ORF">LB941_05045</name>
</gene>
<dbReference type="EMBL" id="JAIULA010000007">
    <property type="protein sequence ID" value="MCP0886703.1"/>
    <property type="molecule type" value="Genomic_DNA"/>
</dbReference>
<keyword evidence="3" id="KW-1185">Reference proteome</keyword>
<comment type="caution">
    <text evidence="2">The sequence shown here is derived from an EMBL/GenBank/DDBJ whole genome shotgun (WGS) entry which is preliminary data.</text>
</comment>
<keyword evidence="1" id="KW-0472">Membrane</keyword>
<protein>
    <submittedName>
        <fullName evidence="2">Uncharacterized protein</fullName>
    </submittedName>
</protein>
<evidence type="ECO:0000256" key="1">
    <source>
        <dbReference type="SAM" id="Phobius"/>
    </source>
</evidence>
<feature type="transmembrane region" description="Helical" evidence="1">
    <location>
        <begin position="6"/>
        <end position="24"/>
    </location>
</feature>
<proteinExistence type="predicted"/>
<name>A0A9X2FLG1_9LACO</name>
<dbReference type="RefSeq" id="WP_253360016.1">
    <property type="nucleotide sequence ID" value="NZ_JAIULA010000007.1"/>
</dbReference>
<keyword evidence="1" id="KW-1133">Transmembrane helix</keyword>
<keyword evidence="1" id="KW-0812">Transmembrane</keyword>
<evidence type="ECO:0000313" key="3">
    <source>
        <dbReference type="Proteomes" id="UP001139006"/>
    </source>
</evidence>
<dbReference type="AlphaFoldDB" id="A0A9X2FLG1"/>
<sequence>MRVSKTLIIMLLFVVGVLMIYGALTMKARDTWLTRILIILLGLACVGSSGYLLLHIFILK</sequence>
<organism evidence="2 3">
    <name type="scientific">Ligilactobacillus ubinensis</name>
    <dbReference type="NCBI Taxonomy" id="2876789"/>
    <lineage>
        <taxon>Bacteria</taxon>
        <taxon>Bacillati</taxon>
        <taxon>Bacillota</taxon>
        <taxon>Bacilli</taxon>
        <taxon>Lactobacillales</taxon>
        <taxon>Lactobacillaceae</taxon>
        <taxon>Ligilactobacillus</taxon>
    </lineage>
</organism>